<name>A0ABP8BQF8_9SPHI</name>
<evidence type="ECO:0000313" key="1">
    <source>
        <dbReference type="EMBL" id="GAA4213216.1"/>
    </source>
</evidence>
<organism evidence="1 2">
    <name type="scientific">Pedobacter jeongneungensis</name>
    <dbReference type="NCBI Taxonomy" id="947309"/>
    <lineage>
        <taxon>Bacteria</taxon>
        <taxon>Pseudomonadati</taxon>
        <taxon>Bacteroidota</taxon>
        <taxon>Sphingobacteriia</taxon>
        <taxon>Sphingobacteriales</taxon>
        <taxon>Sphingobacteriaceae</taxon>
        <taxon>Pedobacter</taxon>
    </lineage>
</organism>
<dbReference type="EMBL" id="BAABBY010000015">
    <property type="protein sequence ID" value="GAA4213216.1"/>
    <property type="molecule type" value="Genomic_DNA"/>
</dbReference>
<evidence type="ECO:0008006" key="3">
    <source>
        <dbReference type="Google" id="ProtNLM"/>
    </source>
</evidence>
<protein>
    <recommendedName>
        <fullName evidence="3">Restriction endonuclease</fullName>
    </recommendedName>
</protein>
<sequence length="364" mass="42349">MVSEDDLIDNIIIPIFSNQGYYVHRRNTHGPGEHGADIIFYRYVKLFQDFEYVVVQAKAEKATAQNVSKFAGQINRAHKIPIPGKAHASIFANYVLFINSKMHTNDANFEMHYLTDVRANTKILTQDQLVELIFEFNVVPKVIEAELEYYKSKSTDEHDQNIMSVLVGNDNNKINDLLDHQLKIDTREISPDVKAAIINYVFKKWDEDHSWEGTAKPMGWLNYYFDFIQPSQYGKLLKVFNEYVSSYPSRQAQGDTFQVIKKITPIQIHDFIEDFMKIMARDAQNGSKVKSYPLLKTKFKEYLQSKLLPGNLKKTSKVIEDALNISEQLLGGSKIKEDERKKLQLAYRELNLELHYYLYPEERE</sequence>
<dbReference type="Proteomes" id="UP001501772">
    <property type="component" value="Unassembled WGS sequence"/>
</dbReference>
<accession>A0ABP8BQF8</accession>
<reference evidence="2" key="1">
    <citation type="journal article" date="2019" name="Int. J. Syst. Evol. Microbiol.">
        <title>The Global Catalogue of Microorganisms (GCM) 10K type strain sequencing project: providing services to taxonomists for standard genome sequencing and annotation.</title>
        <authorList>
            <consortium name="The Broad Institute Genomics Platform"/>
            <consortium name="The Broad Institute Genome Sequencing Center for Infectious Disease"/>
            <person name="Wu L."/>
            <person name="Ma J."/>
        </authorList>
    </citation>
    <scope>NUCLEOTIDE SEQUENCE [LARGE SCALE GENOMIC DNA]</scope>
    <source>
        <strain evidence="2">JCM 17626</strain>
    </source>
</reference>
<proteinExistence type="predicted"/>
<gene>
    <name evidence="1" type="ORF">GCM10022289_45070</name>
</gene>
<evidence type="ECO:0000313" key="2">
    <source>
        <dbReference type="Proteomes" id="UP001501772"/>
    </source>
</evidence>
<comment type="caution">
    <text evidence="1">The sequence shown here is derived from an EMBL/GenBank/DDBJ whole genome shotgun (WGS) entry which is preliminary data.</text>
</comment>
<keyword evidence="2" id="KW-1185">Reference proteome</keyword>